<comment type="caution">
    <text evidence="2">The sequence shown here is derived from an EMBL/GenBank/DDBJ whole genome shotgun (WGS) entry which is preliminary data.</text>
</comment>
<dbReference type="Gene3D" id="3.90.550.10">
    <property type="entry name" value="Spore Coat Polysaccharide Biosynthesis Protein SpsA, Chain A"/>
    <property type="match status" value="1"/>
</dbReference>
<evidence type="ECO:0000313" key="2">
    <source>
        <dbReference type="EMBL" id="HGF34170.1"/>
    </source>
</evidence>
<dbReference type="InterPro" id="IPR005835">
    <property type="entry name" value="NTP_transferase_dom"/>
</dbReference>
<dbReference type="InterPro" id="IPR050486">
    <property type="entry name" value="Mannose-1P_guanyltransferase"/>
</dbReference>
<dbReference type="EMBL" id="DTMF01000181">
    <property type="protein sequence ID" value="HGF34170.1"/>
    <property type="molecule type" value="Genomic_DNA"/>
</dbReference>
<feature type="domain" description="Nucleotidyl transferase" evidence="1">
    <location>
        <begin position="3"/>
        <end position="226"/>
    </location>
</feature>
<keyword evidence="2" id="KW-0808">Transferase</keyword>
<dbReference type="AlphaFoldDB" id="A0A7C3Z8K9"/>
<proteinExistence type="predicted"/>
<name>A0A7C3Z8K9_9BACT</name>
<dbReference type="CDD" id="cd06426">
    <property type="entry name" value="NTP_transferase_like_2"/>
    <property type="match status" value="1"/>
</dbReference>
<dbReference type="GO" id="GO:0016740">
    <property type="term" value="F:transferase activity"/>
    <property type="evidence" value="ECO:0007669"/>
    <property type="project" value="UniProtKB-KW"/>
</dbReference>
<dbReference type="InterPro" id="IPR029044">
    <property type="entry name" value="Nucleotide-diphossugar_trans"/>
</dbReference>
<dbReference type="SUPFAM" id="SSF53448">
    <property type="entry name" value="Nucleotide-diphospho-sugar transferases"/>
    <property type="match status" value="1"/>
</dbReference>
<evidence type="ECO:0000259" key="1">
    <source>
        <dbReference type="Pfam" id="PF00483"/>
    </source>
</evidence>
<accession>A0A7C3Z8K9</accession>
<dbReference type="PANTHER" id="PTHR22572">
    <property type="entry name" value="SUGAR-1-PHOSPHATE GUANYL TRANSFERASE"/>
    <property type="match status" value="1"/>
</dbReference>
<sequence>MRVIILAGGKGVRLAPLTEVIPKPLVPLGGMPVMEVVIRQLAAQGFRRLTLAVGYLSELIQAYFQDGSRWGVNLDYSFEEEPLGTAGPLSRIPDLTDTFLVMNADILTNLDFRDLAAHHRDMGNIATIGAYECEVKIDLGVIIKNGRGRIRDYLEKPTSTHLVSMGVYVFEPAVLNFIDDSQYLDFPDLVKRLLAAGEPVGYYCFSGYWLDIGRHEDYYRASQEFAEKKSAFLPKMP</sequence>
<protein>
    <submittedName>
        <fullName evidence="2">Nucleotidyltransferase family protein</fullName>
    </submittedName>
</protein>
<organism evidence="2">
    <name type="scientific">Desulfobacca acetoxidans</name>
    <dbReference type="NCBI Taxonomy" id="60893"/>
    <lineage>
        <taxon>Bacteria</taxon>
        <taxon>Pseudomonadati</taxon>
        <taxon>Thermodesulfobacteriota</taxon>
        <taxon>Desulfobaccia</taxon>
        <taxon>Desulfobaccales</taxon>
        <taxon>Desulfobaccaceae</taxon>
        <taxon>Desulfobacca</taxon>
    </lineage>
</organism>
<dbReference type="Pfam" id="PF00483">
    <property type="entry name" value="NTP_transferase"/>
    <property type="match status" value="1"/>
</dbReference>
<reference evidence="2" key="1">
    <citation type="journal article" date="2020" name="mSystems">
        <title>Genome- and Community-Level Interaction Insights into Carbon Utilization and Element Cycling Functions of Hydrothermarchaeota in Hydrothermal Sediment.</title>
        <authorList>
            <person name="Zhou Z."/>
            <person name="Liu Y."/>
            <person name="Xu W."/>
            <person name="Pan J."/>
            <person name="Luo Z.H."/>
            <person name="Li M."/>
        </authorList>
    </citation>
    <scope>NUCLEOTIDE SEQUENCE [LARGE SCALE GENOMIC DNA]</scope>
    <source>
        <strain evidence="2">SpSt-897</strain>
    </source>
</reference>
<gene>
    <name evidence="2" type="ORF">ENW96_07245</name>
</gene>